<keyword evidence="1" id="KW-0472">Membrane</keyword>
<dbReference type="Pfam" id="PF07556">
    <property type="entry name" value="DUF1538"/>
    <property type="match status" value="1"/>
</dbReference>
<evidence type="ECO:0000313" key="3">
    <source>
        <dbReference type="Proteomes" id="UP000461162"/>
    </source>
</evidence>
<feature type="transmembrane region" description="Helical" evidence="1">
    <location>
        <begin position="173"/>
        <end position="201"/>
    </location>
</feature>
<dbReference type="EMBL" id="WODC01000003">
    <property type="protein sequence ID" value="MUM77162.1"/>
    <property type="molecule type" value="Genomic_DNA"/>
</dbReference>
<feature type="transmembrane region" description="Helical" evidence="1">
    <location>
        <begin position="213"/>
        <end position="238"/>
    </location>
</feature>
<dbReference type="RefSeq" id="WP_155933034.1">
    <property type="nucleotide sequence ID" value="NZ_WODC01000003.1"/>
</dbReference>
<feature type="transmembrane region" description="Helical" evidence="1">
    <location>
        <begin position="20"/>
        <end position="37"/>
    </location>
</feature>
<organism evidence="2 3">
    <name type="scientific">Pseudodesulfovibrio alkaliphilus</name>
    <dbReference type="NCBI Taxonomy" id="2661613"/>
    <lineage>
        <taxon>Bacteria</taxon>
        <taxon>Pseudomonadati</taxon>
        <taxon>Thermodesulfobacteriota</taxon>
        <taxon>Desulfovibrionia</taxon>
        <taxon>Desulfovibrionales</taxon>
        <taxon>Desulfovibrionaceae</taxon>
    </lineage>
</organism>
<dbReference type="AlphaFoldDB" id="A0A7K1KMR6"/>
<reference evidence="2 3" key="1">
    <citation type="submission" date="2019-11" db="EMBL/GenBank/DDBJ databases">
        <title>Pseudodesulfovibrio alkaliphilus, sp. nov., an alkaliphilic sulfate-reducing bacteria from mud volcano of Taman peninsula, Russia.</title>
        <authorList>
            <person name="Frolova A."/>
            <person name="Merkel A.Y."/>
            <person name="Slobodkin A.I."/>
        </authorList>
    </citation>
    <scope>NUCLEOTIDE SEQUENCE [LARGE SCALE GENOMIC DNA]</scope>
    <source>
        <strain evidence="2 3">F-1</strain>
    </source>
</reference>
<name>A0A7K1KMR6_9BACT</name>
<feature type="transmembrane region" description="Helical" evidence="1">
    <location>
        <begin position="88"/>
        <end position="109"/>
    </location>
</feature>
<keyword evidence="3" id="KW-1185">Reference proteome</keyword>
<gene>
    <name evidence="2" type="ORF">GKC30_05905</name>
</gene>
<evidence type="ECO:0000256" key="1">
    <source>
        <dbReference type="SAM" id="Phobius"/>
    </source>
</evidence>
<evidence type="ECO:0000313" key="2">
    <source>
        <dbReference type="EMBL" id="MUM77162.1"/>
    </source>
</evidence>
<proteinExistence type="predicted"/>
<protein>
    <submittedName>
        <fullName evidence="2">DUF1538 domain-containing protein</fullName>
    </submittedName>
</protein>
<dbReference type="InterPro" id="IPR011435">
    <property type="entry name" value="UmpAB"/>
</dbReference>
<feature type="transmembrane region" description="Helical" evidence="1">
    <location>
        <begin position="121"/>
        <end position="139"/>
    </location>
</feature>
<feature type="transmembrane region" description="Helical" evidence="1">
    <location>
        <begin position="49"/>
        <end position="68"/>
    </location>
</feature>
<keyword evidence="1" id="KW-1133">Transmembrane helix</keyword>
<sequence>MTGLLDFLDFGHVVAEVLQALTPLVLFFIFFQVRYLKLPTEYVLNMAKGLALCMAGLVLFLQGVQVGFMPVGTAMGEVLGAMDSTWPLIPIGFVLGLVATVAEPAVHILSQQVEKASSGSIKGKVILIALSLGVAVFVALGMAKIIYGVPIHHILIPGYLAALVMMRFCDPTFIAIAFDAGGVATGPMTVTFVLAVALGIASAMEGRDPILDGFGLIALVALAPILSVMALGMIVTYAKRRS</sequence>
<feature type="transmembrane region" description="Helical" evidence="1">
    <location>
        <begin position="145"/>
        <end position="166"/>
    </location>
</feature>
<keyword evidence="1" id="KW-0812">Transmembrane</keyword>
<dbReference type="Proteomes" id="UP000461162">
    <property type="component" value="Unassembled WGS sequence"/>
</dbReference>
<comment type="caution">
    <text evidence="2">The sequence shown here is derived from an EMBL/GenBank/DDBJ whole genome shotgun (WGS) entry which is preliminary data.</text>
</comment>
<accession>A0A7K1KMR6</accession>